<evidence type="ECO:0000313" key="1">
    <source>
        <dbReference type="EMBL" id="ADI19372.1"/>
    </source>
</evidence>
<accession>E0XY92</accession>
<protein>
    <submittedName>
        <fullName evidence="1">Uncharacterized protein</fullName>
    </submittedName>
</protein>
<sequence>MAVDELDCTNFLHRVSGQYRYAIGVALVIAWVELASKPQGNAQWLDQPRGFVLTE</sequence>
<organism evidence="1">
    <name type="scientific">uncultured Spirochaetales bacterium HF0500_06B09</name>
    <dbReference type="NCBI Taxonomy" id="710994"/>
    <lineage>
        <taxon>Bacteria</taxon>
        <taxon>Pseudomonadati</taxon>
        <taxon>Spirochaetota</taxon>
        <taxon>Spirochaetia</taxon>
        <taxon>Spirochaetales</taxon>
        <taxon>environmental samples</taxon>
    </lineage>
</organism>
<proteinExistence type="predicted"/>
<reference evidence="1" key="1">
    <citation type="journal article" date="2011" name="Environ. Microbiol.">
        <title>Time-series analyses of Monterey Bay coastal microbial picoplankton using a 'genome proxy' microarray.</title>
        <authorList>
            <person name="Rich V.I."/>
            <person name="Pham V.D."/>
            <person name="Eppley J."/>
            <person name="Shi Y."/>
            <person name="DeLong E.F."/>
        </authorList>
    </citation>
    <scope>NUCLEOTIDE SEQUENCE</scope>
</reference>
<dbReference type="EMBL" id="GU474919">
    <property type="protein sequence ID" value="ADI19372.1"/>
    <property type="molecule type" value="Genomic_DNA"/>
</dbReference>
<dbReference type="AlphaFoldDB" id="E0XY92"/>
<name>E0XY92_9SPIR</name>